<name>A0A2W2F4B7_9ACTN</name>
<keyword evidence="1" id="KW-0472">Membrane</keyword>
<comment type="caution">
    <text evidence="2">The sequence shown here is derived from an EMBL/GenBank/DDBJ whole genome shotgun (WGS) entry which is preliminary data.</text>
</comment>
<evidence type="ECO:0000313" key="3">
    <source>
        <dbReference type="Proteomes" id="UP000249304"/>
    </source>
</evidence>
<protein>
    <submittedName>
        <fullName evidence="2">Uncharacterized protein</fullName>
    </submittedName>
</protein>
<feature type="transmembrane region" description="Helical" evidence="1">
    <location>
        <begin position="42"/>
        <end position="61"/>
    </location>
</feature>
<dbReference type="InterPro" id="IPR056964">
    <property type="entry name" value="Phage_holin"/>
</dbReference>
<sequence>MADLVYAAGSVLVVVSTLLALSCVVIYSLTAGWWRSPMGRHLFSFMAVLAAGLSLWSVQLLTSGRFAGPTDTHLLWLYVRALAFLAFAWVLSWRLVIIARAQLAERRVRRKEKGS</sequence>
<evidence type="ECO:0000313" key="2">
    <source>
        <dbReference type="EMBL" id="PZG20590.1"/>
    </source>
</evidence>
<reference evidence="2 3" key="1">
    <citation type="submission" date="2018-01" db="EMBL/GenBank/DDBJ databases">
        <title>Draft genome sequence of Nonomuraea sp. KC333.</title>
        <authorList>
            <person name="Sahin N."/>
            <person name="Saygin H."/>
            <person name="Ay H."/>
        </authorList>
    </citation>
    <scope>NUCLEOTIDE SEQUENCE [LARGE SCALE GENOMIC DNA]</scope>
    <source>
        <strain evidence="2 3">KC333</strain>
    </source>
</reference>
<feature type="transmembrane region" description="Helical" evidence="1">
    <location>
        <begin position="81"/>
        <end position="103"/>
    </location>
</feature>
<accession>A0A2W2F4B7</accession>
<dbReference type="Proteomes" id="UP000249304">
    <property type="component" value="Unassembled WGS sequence"/>
</dbReference>
<proteinExistence type="predicted"/>
<keyword evidence="3" id="KW-1185">Reference proteome</keyword>
<evidence type="ECO:0000256" key="1">
    <source>
        <dbReference type="SAM" id="Phobius"/>
    </source>
</evidence>
<dbReference type="Pfam" id="PF23778">
    <property type="entry name" value="Phage_holin_2"/>
    <property type="match status" value="1"/>
</dbReference>
<keyword evidence="1" id="KW-1133">Transmembrane helix</keyword>
<dbReference type="OrthoDB" id="3544027at2"/>
<feature type="transmembrane region" description="Helical" evidence="1">
    <location>
        <begin position="6"/>
        <end position="30"/>
    </location>
</feature>
<organism evidence="2 3">
    <name type="scientific">Nonomuraea aridisoli</name>
    <dbReference type="NCBI Taxonomy" id="2070368"/>
    <lineage>
        <taxon>Bacteria</taxon>
        <taxon>Bacillati</taxon>
        <taxon>Actinomycetota</taxon>
        <taxon>Actinomycetes</taxon>
        <taxon>Streptosporangiales</taxon>
        <taxon>Streptosporangiaceae</taxon>
        <taxon>Nonomuraea</taxon>
    </lineage>
</organism>
<dbReference type="EMBL" id="POUD01000024">
    <property type="protein sequence ID" value="PZG20590.1"/>
    <property type="molecule type" value="Genomic_DNA"/>
</dbReference>
<dbReference type="AlphaFoldDB" id="A0A2W2F4B7"/>
<dbReference type="RefSeq" id="WP_111177938.1">
    <property type="nucleotide sequence ID" value="NZ_POUD01000024.1"/>
</dbReference>
<keyword evidence="1" id="KW-0812">Transmembrane</keyword>
<gene>
    <name evidence="2" type="ORF">C1J01_08790</name>
</gene>